<proteinExistence type="predicted"/>
<accession>A0A841GYG7</accession>
<dbReference type="Proteomes" id="UP000582837">
    <property type="component" value="Unassembled WGS sequence"/>
</dbReference>
<keyword evidence="3" id="KW-1185">Reference proteome</keyword>
<dbReference type="SUPFAM" id="SSF52540">
    <property type="entry name" value="P-loop containing nucleoside triphosphate hydrolases"/>
    <property type="match status" value="1"/>
</dbReference>
<organism evidence="2 3">
    <name type="scientific">Longimicrobium terrae</name>
    <dbReference type="NCBI Taxonomy" id="1639882"/>
    <lineage>
        <taxon>Bacteria</taxon>
        <taxon>Pseudomonadati</taxon>
        <taxon>Gemmatimonadota</taxon>
        <taxon>Longimicrobiia</taxon>
        <taxon>Longimicrobiales</taxon>
        <taxon>Longimicrobiaceae</taxon>
        <taxon>Longimicrobium</taxon>
    </lineage>
</organism>
<dbReference type="InterPro" id="IPR050678">
    <property type="entry name" value="DNA_Partitioning_ATPase"/>
</dbReference>
<evidence type="ECO:0000313" key="2">
    <source>
        <dbReference type="EMBL" id="MBB6070759.1"/>
    </source>
</evidence>
<dbReference type="PANTHER" id="PTHR13696">
    <property type="entry name" value="P-LOOP CONTAINING NUCLEOSIDE TRIPHOSPHATE HYDROLASE"/>
    <property type="match status" value="1"/>
</dbReference>
<name>A0A841GYG7_9BACT</name>
<dbReference type="InterPro" id="IPR025669">
    <property type="entry name" value="AAA_dom"/>
</dbReference>
<dbReference type="Pfam" id="PF13614">
    <property type="entry name" value="AAA_31"/>
    <property type="match status" value="1"/>
</dbReference>
<evidence type="ECO:0000313" key="3">
    <source>
        <dbReference type="Proteomes" id="UP000582837"/>
    </source>
</evidence>
<gene>
    <name evidence="2" type="ORF">HNQ61_002380</name>
</gene>
<sequence>MLLNHHLNLARSTWLFVNMKGGVGKTTLATQLAWHAVLEQDKKVLLIDLDPQANASQSVMSPQSYVDYLDANGATVADIFEQFTPTGTASGSPKQLDPSSVIYNRVAYGDGSLLDLVPSRLELSWTLRNPTGKETLLARFVAKIEMNYDLIVIDCSPTDSILTDAAYHCSRYLLVPIRAEFLASIGFPLLNRSIRSFEVRHDDKVLEVAGLVFNDFVRGNEKREHQLSRSDVQAKAIQYGWYVFENDIPHSDSYFRAARDGMPIGSTKGTHTIVKREFSAFAREFWKRIAL</sequence>
<comment type="caution">
    <text evidence="2">The sequence shown here is derived from an EMBL/GenBank/DDBJ whole genome shotgun (WGS) entry which is preliminary data.</text>
</comment>
<dbReference type="AlphaFoldDB" id="A0A841GYG7"/>
<protein>
    <submittedName>
        <fullName evidence="2">Chromosome partitioning protein</fullName>
    </submittedName>
</protein>
<dbReference type="Gene3D" id="3.40.50.300">
    <property type="entry name" value="P-loop containing nucleotide triphosphate hydrolases"/>
    <property type="match status" value="1"/>
</dbReference>
<dbReference type="InterPro" id="IPR027417">
    <property type="entry name" value="P-loop_NTPase"/>
</dbReference>
<dbReference type="PANTHER" id="PTHR13696:SF99">
    <property type="entry name" value="COBYRINIC ACID AC-DIAMIDE SYNTHASE"/>
    <property type="match status" value="1"/>
</dbReference>
<evidence type="ECO:0000259" key="1">
    <source>
        <dbReference type="Pfam" id="PF13614"/>
    </source>
</evidence>
<feature type="domain" description="AAA" evidence="1">
    <location>
        <begin position="16"/>
        <end position="201"/>
    </location>
</feature>
<dbReference type="EMBL" id="JACHIA010000005">
    <property type="protein sequence ID" value="MBB6070759.1"/>
    <property type="molecule type" value="Genomic_DNA"/>
</dbReference>
<reference evidence="2 3" key="1">
    <citation type="submission" date="2020-08" db="EMBL/GenBank/DDBJ databases">
        <title>Genomic Encyclopedia of Type Strains, Phase IV (KMG-IV): sequencing the most valuable type-strain genomes for metagenomic binning, comparative biology and taxonomic classification.</title>
        <authorList>
            <person name="Goeker M."/>
        </authorList>
    </citation>
    <scope>NUCLEOTIDE SEQUENCE [LARGE SCALE GENOMIC DNA]</scope>
    <source>
        <strain evidence="2 3">DSM 29007</strain>
    </source>
</reference>
<dbReference type="CDD" id="cd02042">
    <property type="entry name" value="ParAB_family"/>
    <property type="match status" value="1"/>
</dbReference>
<dbReference type="RefSeq" id="WP_420816067.1">
    <property type="nucleotide sequence ID" value="NZ_JABDTL010000001.1"/>
</dbReference>